<feature type="transmembrane region" description="Helical" evidence="6">
    <location>
        <begin position="527"/>
        <end position="546"/>
    </location>
</feature>
<dbReference type="GO" id="GO:0005886">
    <property type="term" value="C:plasma membrane"/>
    <property type="evidence" value="ECO:0007669"/>
    <property type="project" value="UniProtKB-SubCell"/>
</dbReference>
<dbReference type="EMBL" id="QKUF01000003">
    <property type="protein sequence ID" value="PZW32969.1"/>
    <property type="molecule type" value="Genomic_DNA"/>
</dbReference>
<dbReference type="InterPro" id="IPR052159">
    <property type="entry name" value="Competence_DNA_uptake"/>
</dbReference>
<name>A0A326UBM0_THEHA</name>
<evidence type="ECO:0000256" key="1">
    <source>
        <dbReference type="ARBA" id="ARBA00004651"/>
    </source>
</evidence>
<dbReference type="RefSeq" id="WP_111320461.1">
    <property type="nucleotide sequence ID" value="NZ_BIFX01000001.1"/>
</dbReference>
<evidence type="ECO:0000259" key="7">
    <source>
        <dbReference type="Pfam" id="PF03772"/>
    </source>
</evidence>
<keyword evidence="10" id="KW-1185">Reference proteome</keyword>
<proteinExistence type="predicted"/>
<dbReference type="InterPro" id="IPR036866">
    <property type="entry name" value="RibonucZ/Hydroxyglut_hydro"/>
</dbReference>
<protein>
    <submittedName>
        <fullName evidence="9">ComEC/Rec2-related protein</fullName>
    </submittedName>
</protein>
<feature type="transmembrane region" description="Helical" evidence="6">
    <location>
        <begin position="39"/>
        <end position="55"/>
    </location>
</feature>
<organism evidence="9 10">
    <name type="scientific">Thermosporothrix hazakensis</name>
    <dbReference type="NCBI Taxonomy" id="644383"/>
    <lineage>
        <taxon>Bacteria</taxon>
        <taxon>Bacillati</taxon>
        <taxon>Chloroflexota</taxon>
        <taxon>Ktedonobacteria</taxon>
        <taxon>Ktedonobacterales</taxon>
        <taxon>Thermosporotrichaceae</taxon>
        <taxon>Thermosporothrix</taxon>
    </lineage>
</organism>
<keyword evidence="2" id="KW-1003">Cell membrane</keyword>
<keyword evidence="3 6" id="KW-0812">Transmembrane</keyword>
<dbReference type="PANTHER" id="PTHR30619:SF7">
    <property type="entry name" value="BETA-LACTAMASE DOMAIN PROTEIN"/>
    <property type="match status" value="1"/>
</dbReference>
<dbReference type="PANTHER" id="PTHR30619">
    <property type="entry name" value="DNA INTERNALIZATION/COMPETENCE PROTEIN COMEC/REC2"/>
    <property type="match status" value="1"/>
</dbReference>
<keyword evidence="4 6" id="KW-1133">Transmembrane helix</keyword>
<feature type="transmembrane region" description="Helical" evidence="6">
    <location>
        <begin position="12"/>
        <end position="33"/>
    </location>
</feature>
<evidence type="ECO:0000256" key="4">
    <source>
        <dbReference type="ARBA" id="ARBA00022989"/>
    </source>
</evidence>
<dbReference type="OrthoDB" id="9761531at2"/>
<evidence type="ECO:0000313" key="10">
    <source>
        <dbReference type="Proteomes" id="UP000248806"/>
    </source>
</evidence>
<feature type="transmembrane region" description="Helical" evidence="6">
    <location>
        <begin position="435"/>
        <end position="461"/>
    </location>
</feature>
<comment type="caution">
    <text evidence="9">The sequence shown here is derived from an EMBL/GenBank/DDBJ whole genome shotgun (WGS) entry which is preliminary data.</text>
</comment>
<dbReference type="NCBIfam" id="TIGR00360">
    <property type="entry name" value="ComEC_N-term"/>
    <property type="match status" value="1"/>
</dbReference>
<dbReference type="Pfam" id="PF03772">
    <property type="entry name" value="Competence"/>
    <property type="match status" value="1"/>
</dbReference>
<evidence type="ECO:0000313" key="9">
    <source>
        <dbReference type="EMBL" id="PZW32969.1"/>
    </source>
</evidence>
<feature type="transmembrane region" description="Helical" evidence="6">
    <location>
        <begin position="287"/>
        <end position="306"/>
    </location>
</feature>
<dbReference type="InterPro" id="IPR025405">
    <property type="entry name" value="DUF4131"/>
</dbReference>
<evidence type="ECO:0000256" key="6">
    <source>
        <dbReference type="SAM" id="Phobius"/>
    </source>
</evidence>
<dbReference type="Gene3D" id="3.60.15.10">
    <property type="entry name" value="Ribonuclease Z/Hydroxyacylglutathione hydrolase-like"/>
    <property type="match status" value="1"/>
</dbReference>
<accession>A0A326UBM0</accession>
<evidence type="ECO:0000256" key="2">
    <source>
        <dbReference type="ARBA" id="ARBA00022475"/>
    </source>
</evidence>
<dbReference type="SUPFAM" id="SSF56281">
    <property type="entry name" value="Metallo-hydrolase/oxidoreductase"/>
    <property type="match status" value="1"/>
</dbReference>
<feature type="transmembrane region" description="Helical" evidence="6">
    <location>
        <begin position="359"/>
        <end position="380"/>
    </location>
</feature>
<evidence type="ECO:0000256" key="5">
    <source>
        <dbReference type="ARBA" id="ARBA00023136"/>
    </source>
</evidence>
<feature type="transmembrane region" description="Helical" evidence="6">
    <location>
        <begin position="62"/>
        <end position="78"/>
    </location>
</feature>
<feature type="transmembrane region" description="Helical" evidence="6">
    <location>
        <begin position="335"/>
        <end position="353"/>
    </location>
</feature>
<comment type="subcellular location">
    <subcellularLocation>
        <location evidence="1">Cell membrane</location>
        <topology evidence="1">Multi-pass membrane protein</topology>
    </subcellularLocation>
</comment>
<dbReference type="Proteomes" id="UP000248806">
    <property type="component" value="Unassembled WGS sequence"/>
</dbReference>
<reference evidence="9 10" key="1">
    <citation type="submission" date="2018-06" db="EMBL/GenBank/DDBJ databases">
        <title>Genomic Encyclopedia of Archaeal and Bacterial Type Strains, Phase II (KMG-II): from individual species to whole genera.</title>
        <authorList>
            <person name="Goeker M."/>
        </authorList>
    </citation>
    <scope>NUCLEOTIDE SEQUENCE [LARGE SCALE GENOMIC DNA]</scope>
    <source>
        <strain evidence="9 10">ATCC BAA-1881</strain>
    </source>
</reference>
<dbReference type="Pfam" id="PF13567">
    <property type="entry name" value="DUF4131"/>
    <property type="match status" value="1"/>
</dbReference>
<keyword evidence="5 6" id="KW-0472">Membrane</keyword>
<evidence type="ECO:0000259" key="8">
    <source>
        <dbReference type="Pfam" id="PF13567"/>
    </source>
</evidence>
<gene>
    <name evidence="9" type="ORF">EI42_01514</name>
</gene>
<feature type="domain" description="DUF4131" evidence="8">
    <location>
        <begin position="34"/>
        <end position="168"/>
    </location>
</feature>
<feature type="domain" description="ComEC/Rec2-related protein" evidence="7">
    <location>
        <begin position="234"/>
        <end position="506"/>
    </location>
</feature>
<dbReference type="InterPro" id="IPR004477">
    <property type="entry name" value="ComEC_N"/>
</dbReference>
<feature type="transmembrane region" description="Helical" evidence="6">
    <location>
        <begin position="487"/>
        <end position="506"/>
    </location>
</feature>
<sequence>MINQQRLLEHLRGLTLVLLAGAWHIGLFAASFVGLPAPLFLLASGVLFASIVLCWRFPLYRLLFACCFCLFLGMWRYTTAIQHDNPYALTNYLKQSVSLRGIVVDEPRLHERSRTLIVTVNQLSEDDGQTWHETRGKIIIQLRAIALNDPYIASYGDSLELRGKLQLPFTHSPDIQASMSFPRIMVRDEESNILLKTLYQWRMHLVHILLQTLPQPEASLLVALLLNVRLPELQPLEEALRLTNTTHLISPSGFQITLLTGLLTRGFRYLQPRKGKSPLPAQRLRDWRQWLTGLLSLSCIALYSILCGAGPAVLRAALMGALVVLASRMGRIYNVYTALAFAALLLTLFDPFLLWDIGFLLSFAGTLGLVVLTPVLLWLLRPLRKLPLCTLLQEPLATTFAAQLATLPIQVIPFHQFSLISPLANVLAGPPMGTLMLLGLLISGLGLVFLPFAQICAWLAWPLLWYTDTVIRWCAQLPYASLTLGELPAGLAIPYYMLLLAGIIALRPLTTTAEQPQQPMQQPLWKLLRLVLVAGMLPCIGLLAAFPPARGELTVTFLPVTETTHQGQAILIQTQDNKLALIDGGADPVLLSRELDSRLPFWRHTLDMLLLTTPRREHIAGLQTIVERYHINTVIDAGMLHPDATYALWRRTIDERNLHYQPVSRGTILPLGSLCELHILWPLQELHQGSNEVRDNSLIFRLVTPQFSMLFLGATAMSSYALNQIEEIRDSLRADIVQIVGSATKAFPSALQSVLQIAHPSYLIITPAAQSAREKDVPLIQHPPAGPWYTLQTIQSGTVEIHSSAQGWSCNPG</sequence>
<evidence type="ECO:0000256" key="3">
    <source>
        <dbReference type="ARBA" id="ARBA00022692"/>
    </source>
</evidence>
<dbReference type="AlphaFoldDB" id="A0A326UBM0"/>